<evidence type="ECO:0000256" key="2">
    <source>
        <dbReference type="ARBA" id="ARBA00022475"/>
    </source>
</evidence>
<evidence type="ECO:0000256" key="6">
    <source>
        <dbReference type="ARBA" id="ARBA00022906"/>
    </source>
</evidence>
<keyword evidence="8" id="KW-0406">Ion transport</keyword>
<evidence type="ECO:0000256" key="4">
    <source>
        <dbReference type="ARBA" id="ARBA00022833"/>
    </source>
</evidence>
<protein>
    <submittedName>
        <fullName evidence="12">Zinc ABC transporter, ATP-binding protein ZnuC</fullName>
    </submittedName>
</protein>
<dbReference type="InterPro" id="IPR050153">
    <property type="entry name" value="Metal_Ion_Import_ABC"/>
</dbReference>
<dbReference type="GO" id="GO:0005524">
    <property type="term" value="F:ATP binding"/>
    <property type="evidence" value="ECO:0007669"/>
    <property type="project" value="UniProtKB-KW"/>
</dbReference>
<dbReference type="Pfam" id="PF00005">
    <property type="entry name" value="ABC_tran"/>
    <property type="match status" value="1"/>
</dbReference>
<evidence type="ECO:0000313" key="12">
    <source>
        <dbReference type="EMBL" id="VAX06829.1"/>
    </source>
</evidence>
<dbReference type="PROSITE" id="PS00211">
    <property type="entry name" value="ABC_TRANSPORTER_1"/>
    <property type="match status" value="1"/>
</dbReference>
<evidence type="ECO:0000256" key="10">
    <source>
        <dbReference type="SAM" id="MobiDB-lite"/>
    </source>
</evidence>
<dbReference type="EMBL" id="UOFW01000184">
    <property type="protein sequence ID" value="VAX06829.1"/>
    <property type="molecule type" value="Genomic_DNA"/>
</dbReference>
<dbReference type="InterPro" id="IPR017871">
    <property type="entry name" value="ABC_transporter-like_CS"/>
</dbReference>
<dbReference type="GO" id="GO:0016887">
    <property type="term" value="F:ATP hydrolysis activity"/>
    <property type="evidence" value="ECO:0007669"/>
    <property type="project" value="InterPro"/>
</dbReference>
<accession>A0A3B1ALQ2</accession>
<dbReference type="SUPFAM" id="SSF52540">
    <property type="entry name" value="P-loop containing nucleoside triphosphate hydrolases"/>
    <property type="match status" value="1"/>
</dbReference>
<evidence type="ECO:0000259" key="11">
    <source>
        <dbReference type="PROSITE" id="PS50893"/>
    </source>
</evidence>
<organism evidence="12">
    <name type="scientific">hydrothermal vent metagenome</name>
    <dbReference type="NCBI Taxonomy" id="652676"/>
    <lineage>
        <taxon>unclassified sequences</taxon>
        <taxon>metagenomes</taxon>
        <taxon>ecological metagenomes</taxon>
    </lineage>
</organism>
<keyword evidence="4" id="KW-0862">Zinc</keyword>
<dbReference type="InterPro" id="IPR027417">
    <property type="entry name" value="P-loop_NTPase"/>
</dbReference>
<reference evidence="12" key="1">
    <citation type="submission" date="2018-06" db="EMBL/GenBank/DDBJ databases">
        <authorList>
            <person name="Zhirakovskaya E."/>
        </authorList>
    </citation>
    <scope>NUCLEOTIDE SEQUENCE</scope>
</reference>
<dbReference type="Gene3D" id="3.40.50.300">
    <property type="entry name" value="P-loop containing nucleotide triphosphate hydrolases"/>
    <property type="match status" value="1"/>
</dbReference>
<keyword evidence="3" id="KW-0547">Nucleotide-binding</keyword>
<evidence type="ECO:0000256" key="1">
    <source>
        <dbReference type="ARBA" id="ARBA00022448"/>
    </source>
</evidence>
<dbReference type="GO" id="GO:0010043">
    <property type="term" value="P:response to zinc ion"/>
    <property type="evidence" value="ECO:0007669"/>
    <property type="project" value="TreeGrafter"/>
</dbReference>
<sequence>MSDDPKPLITLEKVSLSFSERVVLSEVSFSVNRGEIVTLIGPNGAGKSTVMRIALGLQVLDKGQVRRASGISIGYMPQKIIIEDILPLSTRDFLMLRPGATLSHVRAVMDLVRISHVAASPVQRVSGGEMQRVLMARALLGEPDLIVLDEPVQGVDIAGQEELYKLIAKIRREKNCGVLMISHDLHMVMAGTDKVICLNRHICCSGAPENIQDHPEYHALLKGQPEGIALYTHNHDHTHDSQGNVVSDHKSGQTHGTGQGHKAGCDHD</sequence>
<dbReference type="SMART" id="SM00382">
    <property type="entry name" value="AAA"/>
    <property type="match status" value="1"/>
</dbReference>
<proteinExistence type="predicted"/>
<feature type="region of interest" description="Disordered" evidence="10">
    <location>
        <begin position="234"/>
        <end position="268"/>
    </location>
</feature>
<feature type="domain" description="ABC transporter" evidence="11">
    <location>
        <begin position="9"/>
        <end position="224"/>
    </location>
</feature>
<evidence type="ECO:0000256" key="3">
    <source>
        <dbReference type="ARBA" id="ARBA00022741"/>
    </source>
</evidence>
<dbReference type="FunFam" id="3.40.50.300:FF:000392">
    <property type="entry name" value="Zinc import ATP-binding protein ZnuC"/>
    <property type="match status" value="1"/>
</dbReference>
<keyword evidence="7" id="KW-1278">Translocase</keyword>
<dbReference type="GO" id="GO:0006829">
    <property type="term" value="P:zinc ion transport"/>
    <property type="evidence" value="ECO:0007669"/>
    <property type="project" value="UniProtKB-KW"/>
</dbReference>
<gene>
    <name evidence="12" type="ORF">MNBD_ALPHA03-727</name>
</gene>
<keyword evidence="6" id="KW-0864">Zinc transport</keyword>
<dbReference type="AlphaFoldDB" id="A0A3B1ALQ2"/>
<dbReference type="InterPro" id="IPR003439">
    <property type="entry name" value="ABC_transporter-like_ATP-bd"/>
</dbReference>
<evidence type="ECO:0000256" key="5">
    <source>
        <dbReference type="ARBA" id="ARBA00022840"/>
    </source>
</evidence>
<dbReference type="PANTHER" id="PTHR42734">
    <property type="entry name" value="METAL TRANSPORT SYSTEM ATP-BINDING PROTEIN TM_0124-RELATED"/>
    <property type="match status" value="1"/>
</dbReference>
<dbReference type="InterPro" id="IPR003593">
    <property type="entry name" value="AAA+_ATPase"/>
</dbReference>
<dbReference type="NCBIfam" id="NF007090">
    <property type="entry name" value="PRK09544.1"/>
    <property type="match status" value="1"/>
</dbReference>
<dbReference type="PANTHER" id="PTHR42734:SF9">
    <property type="entry name" value="ZINC IMPORT ATP-BINDING PROTEIN ZNUC"/>
    <property type="match status" value="1"/>
</dbReference>
<keyword evidence="9" id="KW-0472">Membrane</keyword>
<keyword evidence="2" id="KW-1003">Cell membrane</keyword>
<dbReference type="PROSITE" id="PS50893">
    <property type="entry name" value="ABC_TRANSPORTER_2"/>
    <property type="match status" value="1"/>
</dbReference>
<keyword evidence="5 12" id="KW-0067">ATP-binding</keyword>
<name>A0A3B1ALQ2_9ZZZZ</name>
<keyword evidence="1" id="KW-0813">Transport</keyword>
<evidence type="ECO:0000256" key="7">
    <source>
        <dbReference type="ARBA" id="ARBA00022967"/>
    </source>
</evidence>
<evidence type="ECO:0000256" key="8">
    <source>
        <dbReference type="ARBA" id="ARBA00023065"/>
    </source>
</evidence>
<evidence type="ECO:0000256" key="9">
    <source>
        <dbReference type="ARBA" id="ARBA00023136"/>
    </source>
</evidence>